<dbReference type="SUPFAM" id="SSF140736">
    <property type="entry name" value="Rv1873-like"/>
    <property type="match status" value="1"/>
</dbReference>
<protein>
    <submittedName>
        <fullName evidence="2">DUF1810 family protein</fullName>
    </submittedName>
</protein>
<keyword evidence="1" id="KW-0812">Transmembrane</keyword>
<feature type="transmembrane region" description="Helical" evidence="1">
    <location>
        <begin position="12"/>
        <end position="33"/>
    </location>
</feature>
<dbReference type="EMBL" id="QPKV01000003">
    <property type="protein sequence ID" value="RDC57535.1"/>
    <property type="molecule type" value="Genomic_DNA"/>
</dbReference>
<dbReference type="Proteomes" id="UP000253961">
    <property type="component" value="Unassembled WGS sequence"/>
</dbReference>
<sequence length="103" mass="11947">MIELFFSHHNKLYLKLVILTFDTVYFTISHPLLGKRLIDISKELLKHKGKSANDIFGYPDDLKLHSSMTLFSIIPNTNPIFEEVLSTYFNGLPDLNTINLYEE</sequence>
<keyword evidence="3" id="KW-1185">Reference proteome</keyword>
<evidence type="ECO:0000313" key="3">
    <source>
        <dbReference type="Proteomes" id="UP000253961"/>
    </source>
</evidence>
<dbReference type="Pfam" id="PF08837">
    <property type="entry name" value="DUF1810"/>
    <property type="match status" value="1"/>
</dbReference>
<gene>
    <name evidence="2" type="ORF">DU508_10330</name>
</gene>
<keyword evidence="1" id="KW-0472">Membrane</keyword>
<reference evidence="2 3" key="1">
    <citation type="submission" date="2018-07" db="EMBL/GenBank/DDBJ databases">
        <title>Pedobacter sp. nov., isolated from soil.</title>
        <authorList>
            <person name="Zhou L.Y."/>
            <person name="Du Z.J."/>
        </authorList>
    </citation>
    <scope>NUCLEOTIDE SEQUENCE [LARGE SCALE GENOMIC DNA]</scope>
    <source>
        <strain evidence="2 3">JDX94</strain>
    </source>
</reference>
<proteinExistence type="predicted"/>
<dbReference type="Gene3D" id="1.25.40.380">
    <property type="entry name" value="Protein of unknown function DUF1810"/>
    <property type="match status" value="1"/>
</dbReference>
<dbReference type="OrthoDB" id="9801870at2"/>
<dbReference type="InterPro" id="IPR036287">
    <property type="entry name" value="Rv1873-like_sf"/>
</dbReference>
<accession>A0A369Q280</accession>
<evidence type="ECO:0000256" key="1">
    <source>
        <dbReference type="SAM" id="Phobius"/>
    </source>
</evidence>
<dbReference type="AlphaFoldDB" id="A0A369Q280"/>
<keyword evidence="1" id="KW-1133">Transmembrane helix</keyword>
<name>A0A369Q280_9SPHI</name>
<comment type="caution">
    <text evidence="2">The sequence shown here is derived from an EMBL/GenBank/DDBJ whole genome shotgun (WGS) entry which is preliminary data.</text>
</comment>
<evidence type="ECO:0000313" key="2">
    <source>
        <dbReference type="EMBL" id="RDC57535.1"/>
    </source>
</evidence>
<organism evidence="2 3">
    <name type="scientific">Pedobacter chinensis</name>
    <dbReference type="NCBI Taxonomy" id="2282421"/>
    <lineage>
        <taxon>Bacteria</taxon>
        <taxon>Pseudomonadati</taxon>
        <taxon>Bacteroidota</taxon>
        <taxon>Sphingobacteriia</taxon>
        <taxon>Sphingobacteriales</taxon>
        <taxon>Sphingobacteriaceae</taxon>
        <taxon>Pedobacter</taxon>
    </lineage>
</organism>
<dbReference type="InterPro" id="IPR014937">
    <property type="entry name" value="DUF1810"/>
</dbReference>